<dbReference type="EMBL" id="BAABGL010000015">
    <property type="protein sequence ID" value="GAA4392695.1"/>
    <property type="molecule type" value="Genomic_DNA"/>
</dbReference>
<feature type="compositionally biased region" description="Acidic residues" evidence="1">
    <location>
        <begin position="236"/>
        <end position="255"/>
    </location>
</feature>
<feature type="compositionally biased region" description="Basic and acidic residues" evidence="1">
    <location>
        <begin position="364"/>
        <end position="374"/>
    </location>
</feature>
<evidence type="ECO:0000313" key="3">
    <source>
        <dbReference type="Proteomes" id="UP001500642"/>
    </source>
</evidence>
<dbReference type="Proteomes" id="UP001500642">
    <property type="component" value="Unassembled WGS sequence"/>
</dbReference>
<dbReference type="SUPFAM" id="SSF50346">
    <property type="entry name" value="PRC-barrel domain"/>
    <property type="match status" value="1"/>
</dbReference>
<dbReference type="RefSeq" id="WP_295686517.1">
    <property type="nucleotide sequence ID" value="NZ_BAABGL010000015.1"/>
</dbReference>
<keyword evidence="3" id="KW-1185">Reference proteome</keyword>
<feature type="region of interest" description="Disordered" evidence="1">
    <location>
        <begin position="128"/>
        <end position="433"/>
    </location>
</feature>
<organism evidence="2 3">
    <name type="scientific">Brevibacterium pityocampae</name>
    <dbReference type="NCBI Taxonomy" id="506594"/>
    <lineage>
        <taxon>Bacteria</taxon>
        <taxon>Bacillati</taxon>
        <taxon>Actinomycetota</taxon>
        <taxon>Actinomycetes</taxon>
        <taxon>Micrococcales</taxon>
        <taxon>Brevibacteriaceae</taxon>
        <taxon>Brevibacterium</taxon>
    </lineage>
</organism>
<name>A0ABP8JLH0_9MICO</name>
<evidence type="ECO:0000256" key="1">
    <source>
        <dbReference type="SAM" id="MobiDB-lite"/>
    </source>
</evidence>
<accession>A0ABP8JLH0</accession>
<evidence type="ECO:0008006" key="4">
    <source>
        <dbReference type="Google" id="ProtNLM"/>
    </source>
</evidence>
<proteinExistence type="predicted"/>
<feature type="compositionally biased region" description="Low complexity" evidence="1">
    <location>
        <begin position="157"/>
        <end position="175"/>
    </location>
</feature>
<feature type="compositionally biased region" description="Acidic residues" evidence="1">
    <location>
        <begin position="130"/>
        <end position="156"/>
    </location>
</feature>
<feature type="compositionally biased region" description="Acidic residues" evidence="1">
    <location>
        <begin position="176"/>
        <end position="201"/>
    </location>
</feature>
<reference evidence="3" key="1">
    <citation type="journal article" date="2019" name="Int. J. Syst. Evol. Microbiol.">
        <title>The Global Catalogue of Microorganisms (GCM) 10K type strain sequencing project: providing services to taxonomists for standard genome sequencing and annotation.</title>
        <authorList>
            <consortium name="The Broad Institute Genomics Platform"/>
            <consortium name="The Broad Institute Genome Sequencing Center for Infectious Disease"/>
            <person name="Wu L."/>
            <person name="Ma J."/>
        </authorList>
    </citation>
    <scope>NUCLEOTIDE SEQUENCE [LARGE SCALE GENOMIC DNA]</scope>
    <source>
        <strain evidence="3">JCM 17808</strain>
    </source>
</reference>
<sequence>MSDKSPEQDTSNGTEEAESADTSAAHVVLRDPLADATVFEVGSRKVGTVADIHRDPAGEPTMVSVNTGLFGSHPLLPLDRSTVTESGVWVPYPKSVIKSAPSMHGSTLSDDAGYALYAHYNLEYTPPAPVEEEVVVEEETTVEETPAEETTADEAPADAPTAEETVVEETTVVEEAPADESTPDDEFTPAEETTPVEETADADAASADAPTDTSAAEETAVEDEVVVEETPASDETPADEEPATDDQASIEEDTPGSESTPAGKTASAAGATDASPEPDTEDAKEETPLKDEAPATNETPAEPVADGSATDEQPDSAPVEAEPETGDPEATEPGGPDAPQDHERLDVSSSGVAGASDTVGDDADAAHTPDHSDDQGITDSTTPHAEEKADRSELSDGTIDGDDTAPVERDTESAESDTDTKPSPVEKTEHPSE</sequence>
<gene>
    <name evidence="2" type="ORF">GCM10023167_21150</name>
</gene>
<feature type="region of interest" description="Disordered" evidence="1">
    <location>
        <begin position="1"/>
        <end position="26"/>
    </location>
</feature>
<feature type="compositionally biased region" description="Acidic residues" evidence="1">
    <location>
        <begin position="321"/>
        <end position="330"/>
    </location>
</feature>
<protein>
    <recommendedName>
        <fullName evidence="4">PRC-barrel domain-containing protein</fullName>
    </recommendedName>
</protein>
<feature type="compositionally biased region" description="Basic and acidic residues" evidence="1">
    <location>
        <begin position="406"/>
        <end position="433"/>
    </location>
</feature>
<feature type="compositionally biased region" description="Basic and acidic residues" evidence="1">
    <location>
        <begin position="384"/>
        <end position="394"/>
    </location>
</feature>
<dbReference type="InterPro" id="IPR011033">
    <property type="entry name" value="PRC_barrel-like_sf"/>
</dbReference>
<evidence type="ECO:0000313" key="2">
    <source>
        <dbReference type="EMBL" id="GAA4392695.1"/>
    </source>
</evidence>
<comment type="caution">
    <text evidence="2">The sequence shown here is derived from an EMBL/GenBank/DDBJ whole genome shotgun (WGS) entry which is preliminary data.</text>
</comment>
<feature type="compositionally biased region" description="Low complexity" evidence="1">
    <location>
        <begin position="202"/>
        <end position="218"/>
    </location>
</feature>